<evidence type="ECO:0000256" key="4">
    <source>
        <dbReference type="ARBA" id="ARBA00022490"/>
    </source>
</evidence>
<evidence type="ECO:0000256" key="3">
    <source>
        <dbReference type="ARBA" id="ARBA00022448"/>
    </source>
</evidence>
<evidence type="ECO:0000256" key="1">
    <source>
        <dbReference type="ARBA" id="ARBA00004253"/>
    </source>
</evidence>
<dbReference type="GO" id="GO:0016558">
    <property type="term" value="P:protein import into peroxisome matrix"/>
    <property type="evidence" value="ECO:0007669"/>
    <property type="project" value="InterPro"/>
</dbReference>
<evidence type="ECO:0000256" key="10">
    <source>
        <dbReference type="ARBA" id="ARBA00032565"/>
    </source>
</evidence>
<comment type="similarity">
    <text evidence="9">Belongs to the WD repeat peroxin-7 family.</text>
</comment>
<evidence type="ECO:0000259" key="12">
    <source>
        <dbReference type="Pfam" id="PF23609"/>
    </source>
</evidence>
<dbReference type="PANTHER" id="PTHR46027">
    <property type="entry name" value="PEROXISOMAL TARGETING SIGNAL 2 RECEPTOR"/>
    <property type="match status" value="1"/>
</dbReference>
<reference evidence="13" key="1">
    <citation type="journal article" date="2014" name="Genome Announc.">
        <title>De novo whole-genome sequence and genome annotation of Lichtheimia ramosa.</title>
        <authorList>
            <person name="Linde J."/>
            <person name="Schwartze V."/>
            <person name="Binder U."/>
            <person name="Lass-Florl C."/>
            <person name="Voigt K."/>
            <person name="Horn F."/>
        </authorList>
    </citation>
    <scope>NUCLEOTIDE SEQUENCE</scope>
    <source>
        <strain evidence="13">JMRC FSU:6197</strain>
    </source>
</reference>
<evidence type="ECO:0000256" key="7">
    <source>
        <dbReference type="ARBA" id="ARBA00022927"/>
    </source>
</evidence>
<keyword evidence="7" id="KW-0653">Protein transport</keyword>
<dbReference type="OrthoDB" id="273771at2759"/>
<evidence type="ECO:0000256" key="5">
    <source>
        <dbReference type="ARBA" id="ARBA00022574"/>
    </source>
</evidence>
<dbReference type="InterPro" id="IPR015943">
    <property type="entry name" value="WD40/YVTN_repeat-like_dom_sf"/>
</dbReference>
<evidence type="ECO:0000313" key="13">
    <source>
        <dbReference type="EMBL" id="CDS09321.1"/>
    </source>
</evidence>
<dbReference type="InterPro" id="IPR044536">
    <property type="entry name" value="PEX7"/>
</dbReference>
<dbReference type="InterPro" id="IPR001680">
    <property type="entry name" value="WD40_rpt"/>
</dbReference>
<keyword evidence="8" id="KW-0576">Peroxisome</keyword>
<comment type="subcellular location">
    <subcellularLocation>
        <location evidence="2">Cytoplasm</location>
        <location evidence="2">Cytosol</location>
    </subcellularLocation>
    <subcellularLocation>
        <location evidence="1">Peroxisome matrix</location>
    </subcellularLocation>
</comment>
<keyword evidence="6" id="KW-0677">Repeat</keyword>
<dbReference type="PROSITE" id="PS50082">
    <property type="entry name" value="WD_REPEATS_2"/>
    <property type="match status" value="5"/>
</dbReference>
<dbReference type="Pfam" id="PF00400">
    <property type="entry name" value="WD40"/>
    <property type="match status" value="2"/>
</dbReference>
<feature type="repeat" description="WD" evidence="11">
    <location>
        <begin position="204"/>
        <end position="246"/>
    </location>
</feature>
<organism evidence="13">
    <name type="scientific">Lichtheimia ramosa</name>
    <dbReference type="NCBI Taxonomy" id="688394"/>
    <lineage>
        <taxon>Eukaryota</taxon>
        <taxon>Fungi</taxon>
        <taxon>Fungi incertae sedis</taxon>
        <taxon>Mucoromycota</taxon>
        <taxon>Mucoromycotina</taxon>
        <taxon>Mucoromycetes</taxon>
        <taxon>Mucorales</taxon>
        <taxon>Lichtheimiaceae</taxon>
        <taxon>Lichtheimia</taxon>
    </lineage>
</organism>
<dbReference type="CDD" id="cd00200">
    <property type="entry name" value="WD40"/>
    <property type="match status" value="1"/>
</dbReference>
<dbReference type="Pfam" id="PF23609">
    <property type="entry name" value="Beta-prop_EIPR1"/>
    <property type="match status" value="1"/>
</dbReference>
<dbReference type="PANTHER" id="PTHR46027:SF1">
    <property type="entry name" value="PEROXISOMAL TARGETING SIGNAL 2 RECEPTOR"/>
    <property type="match status" value="1"/>
</dbReference>
<dbReference type="EMBL" id="LK023331">
    <property type="protein sequence ID" value="CDS09321.1"/>
    <property type="molecule type" value="Genomic_DNA"/>
</dbReference>
<protein>
    <recommendedName>
        <fullName evidence="10">Peroxin-7</fullName>
    </recommendedName>
</protein>
<keyword evidence="4" id="KW-0963">Cytoplasm</keyword>
<evidence type="ECO:0000256" key="6">
    <source>
        <dbReference type="ARBA" id="ARBA00022737"/>
    </source>
</evidence>
<sequence>MCVSAFLPEKLQNEEKIHMFVKFRTEGFNGYSVKWSPFFENKLAVASSSNFGLVGNGRLWLLGVGPEGIVAERVYDTQDGLFDIAWSEVNENQLVTSSGDGSIKLWDATLADFPIQNWQEHQREVFSVDWNLITKDIFSSGSWDHTVKIWNPQAPRSLQTYTEHTHCVYSTAWSPYNPTLLMSGSGDQTVKVWDIKSPRSVQTIRAHHNEVLSVDWNKYQDNMLVTGSVDRTVKVWDMRRPDREVVCLAGHEYAVRRVKCSPHRPNVVASAGYDMSVRFWDTAAPPGRNMMEVHDAHTEFVLGVDFNLYMEGQVATCAWDENLHVFMPPSLLRR</sequence>
<dbReference type="AlphaFoldDB" id="A0A077WNZ1"/>
<dbReference type="SMART" id="SM00320">
    <property type="entry name" value="WD40"/>
    <property type="match status" value="6"/>
</dbReference>
<evidence type="ECO:0000256" key="8">
    <source>
        <dbReference type="ARBA" id="ARBA00023140"/>
    </source>
</evidence>
<dbReference type="InterPro" id="IPR059104">
    <property type="entry name" value="Beta-prop_EIPR1-like"/>
</dbReference>
<keyword evidence="3" id="KW-0813">Transport</keyword>
<proteinExistence type="inferred from homology"/>
<dbReference type="PROSITE" id="PS00678">
    <property type="entry name" value="WD_REPEATS_1"/>
    <property type="match status" value="2"/>
</dbReference>
<dbReference type="InterPro" id="IPR036322">
    <property type="entry name" value="WD40_repeat_dom_sf"/>
</dbReference>
<evidence type="ECO:0000256" key="2">
    <source>
        <dbReference type="ARBA" id="ARBA00004514"/>
    </source>
</evidence>
<dbReference type="GO" id="GO:0005782">
    <property type="term" value="C:peroxisomal matrix"/>
    <property type="evidence" value="ECO:0007669"/>
    <property type="project" value="UniProtKB-SubCell"/>
</dbReference>
<keyword evidence="5 11" id="KW-0853">WD repeat</keyword>
<feature type="repeat" description="WD" evidence="11">
    <location>
        <begin position="118"/>
        <end position="160"/>
    </location>
</feature>
<feature type="repeat" description="WD" evidence="11">
    <location>
        <begin position="74"/>
        <end position="107"/>
    </location>
</feature>
<dbReference type="Gene3D" id="2.130.10.10">
    <property type="entry name" value="YVTN repeat-like/Quinoprotein amine dehydrogenase"/>
    <property type="match status" value="1"/>
</dbReference>
<feature type="repeat" description="WD" evidence="11">
    <location>
        <begin position="161"/>
        <end position="203"/>
    </location>
</feature>
<dbReference type="PRINTS" id="PR00320">
    <property type="entry name" value="GPROTEINBRPT"/>
</dbReference>
<feature type="domain" description="EIPR1-like beta-propeller" evidence="12">
    <location>
        <begin position="161"/>
        <end position="280"/>
    </location>
</feature>
<dbReference type="PROSITE" id="PS50294">
    <property type="entry name" value="WD_REPEATS_REGION"/>
    <property type="match status" value="3"/>
</dbReference>
<accession>A0A077WNZ1</accession>
<gene>
    <name evidence="13" type="ORF">LRAMOSA10681</name>
</gene>
<dbReference type="InterPro" id="IPR019775">
    <property type="entry name" value="WD40_repeat_CS"/>
</dbReference>
<dbReference type="GO" id="GO:0005829">
    <property type="term" value="C:cytosol"/>
    <property type="evidence" value="ECO:0007669"/>
    <property type="project" value="UniProtKB-SubCell"/>
</dbReference>
<dbReference type="InterPro" id="IPR020472">
    <property type="entry name" value="WD40_PAC1"/>
</dbReference>
<name>A0A077WNZ1_9FUNG</name>
<feature type="repeat" description="WD" evidence="11">
    <location>
        <begin position="248"/>
        <end position="281"/>
    </location>
</feature>
<dbReference type="GO" id="GO:0005053">
    <property type="term" value="F:peroxisome matrix targeting signal-2 binding"/>
    <property type="evidence" value="ECO:0007669"/>
    <property type="project" value="InterPro"/>
</dbReference>
<evidence type="ECO:0000256" key="9">
    <source>
        <dbReference type="ARBA" id="ARBA00024017"/>
    </source>
</evidence>
<dbReference type="SUPFAM" id="SSF50978">
    <property type="entry name" value="WD40 repeat-like"/>
    <property type="match status" value="1"/>
</dbReference>
<evidence type="ECO:0000256" key="11">
    <source>
        <dbReference type="PROSITE-ProRule" id="PRU00221"/>
    </source>
</evidence>